<gene>
    <name evidence="1" type="ORF">LCGC14_1094680</name>
</gene>
<dbReference type="AlphaFoldDB" id="A0A0F9MFP3"/>
<dbReference type="EMBL" id="LAZR01004884">
    <property type="protein sequence ID" value="KKN04719.1"/>
    <property type="molecule type" value="Genomic_DNA"/>
</dbReference>
<sequence>MTKWFTKTHQWFDDETKEVGITPYA</sequence>
<feature type="non-terminal residue" evidence="1">
    <location>
        <position position="25"/>
    </location>
</feature>
<organism evidence="1">
    <name type="scientific">marine sediment metagenome</name>
    <dbReference type="NCBI Taxonomy" id="412755"/>
    <lineage>
        <taxon>unclassified sequences</taxon>
        <taxon>metagenomes</taxon>
        <taxon>ecological metagenomes</taxon>
    </lineage>
</organism>
<reference evidence="1" key="1">
    <citation type="journal article" date="2015" name="Nature">
        <title>Complex archaea that bridge the gap between prokaryotes and eukaryotes.</title>
        <authorList>
            <person name="Spang A."/>
            <person name="Saw J.H."/>
            <person name="Jorgensen S.L."/>
            <person name="Zaremba-Niedzwiedzka K."/>
            <person name="Martijn J."/>
            <person name="Lind A.E."/>
            <person name="van Eijk R."/>
            <person name="Schleper C."/>
            <person name="Guy L."/>
            <person name="Ettema T.J."/>
        </authorList>
    </citation>
    <scope>NUCLEOTIDE SEQUENCE</scope>
</reference>
<comment type="caution">
    <text evidence="1">The sequence shown here is derived from an EMBL/GenBank/DDBJ whole genome shotgun (WGS) entry which is preliminary data.</text>
</comment>
<accession>A0A0F9MFP3</accession>
<proteinExistence type="predicted"/>
<evidence type="ECO:0000313" key="1">
    <source>
        <dbReference type="EMBL" id="KKN04719.1"/>
    </source>
</evidence>
<name>A0A0F9MFP3_9ZZZZ</name>
<protein>
    <submittedName>
        <fullName evidence="1">Uncharacterized protein</fullName>
    </submittedName>
</protein>